<keyword evidence="4 6" id="KW-0472">Membrane</keyword>
<dbReference type="InterPro" id="IPR021134">
    <property type="entry name" value="Bestrophin-like"/>
</dbReference>
<dbReference type="WBParaSite" id="Hba_21174">
    <property type="protein sequence ID" value="Hba_21174"/>
    <property type="gene ID" value="Hba_21174"/>
</dbReference>
<protein>
    <recommendedName>
        <fullName evidence="6">Bestrophin homolog</fullName>
    </recommendedName>
</protein>
<name>A0A1I7XTV8_HETBA</name>
<evidence type="ECO:0000256" key="4">
    <source>
        <dbReference type="ARBA" id="ARBA00023136"/>
    </source>
</evidence>
<dbReference type="GO" id="GO:0034707">
    <property type="term" value="C:chloride channel complex"/>
    <property type="evidence" value="ECO:0007669"/>
    <property type="project" value="UniProtKB-KW"/>
</dbReference>
<organism evidence="7 8">
    <name type="scientific">Heterorhabditis bacteriophora</name>
    <name type="common">Entomopathogenic nematode worm</name>
    <dbReference type="NCBI Taxonomy" id="37862"/>
    <lineage>
        <taxon>Eukaryota</taxon>
        <taxon>Metazoa</taxon>
        <taxon>Ecdysozoa</taxon>
        <taxon>Nematoda</taxon>
        <taxon>Chromadorea</taxon>
        <taxon>Rhabditida</taxon>
        <taxon>Rhabditina</taxon>
        <taxon>Rhabditomorpha</taxon>
        <taxon>Strongyloidea</taxon>
        <taxon>Heterorhabditidae</taxon>
        <taxon>Heterorhabditis</taxon>
    </lineage>
</organism>
<accession>A0A1I7XTV8</accession>
<keyword evidence="7" id="KW-1185">Reference proteome</keyword>
<keyword evidence="6" id="KW-0813">Transport</keyword>
<keyword evidence="6" id="KW-0868">Chloride</keyword>
<comment type="function">
    <text evidence="6">Forms chloride channels.</text>
</comment>
<dbReference type="GO" id="GO:0005886">
    <property type="term" value="C:plasma membrane"/>
    <property type="evidence" value="ECO:0007669"/>
    <property type="project" value="UniProtKB-SubCell"/>
</dbReference>
<comment type="subcellular location">
    <subcellularLocation>
        <location evidence="6">Cell membrane</location>
        <topology evidence="6">Multi-pass membrane protein</topology>
    </subcellularLocation>
    <subcellularLocation>
        <location evidence="1">Membrane</location>
    </subcellularLocation>
</comment>
<reference evidence="8" key="1">
    <citation type="submission" date="2016-11" db="UniProtKB">
        <authorList>
            <consortium name="WormBaseParasite"/>
        </authorList>
    </citation>
    <scope>IDENTIFICATION</scope>
</reference>
<keyword evidence="6" id="KW-1003">Cell membrane</keyword>
<dbReference type="PANTHER" id="PTHR10736:SF33">
    <property type="entry name" value="BESTROPHIN HOMOLOG"/>
    <property type="match status" value="1"/>
</dbReference>
<keyword evidence="6" id="KW-0869">Chloride channel</keyword>
<evidence type="ECO:0000256" key="1">
    <source>
        <dbReference type="ARBA" id="ARBA00004370"/>
    </source>
</evidence>
<sequence length="216" mass="25770">MWRRMTVEYSNVVNTSSFHVFTRILLRWKGSLWKAVYIDLLLWLSAYAVIAVIYNYALDDNSQRIFEGVCEFFVKYEHHLPLTFMLGFYVSLVITRWWSMYLNIGWIDSSALLISYLIDGSDEAARLMRRNIIRHMLLYQFLLKILVRSDKTGSSLKQILNMSGYLTTEEYHKFRNFNSQFPQYWIPIRWALSGIKRARREGRIPTDRLQQDLSKV</sequence>
<evidence type="ECO:0000256" key="3">
    <source>
        <dbReference type="ARBA" id="ARBA00022989"/>
    </source>
</evidence>
<keyword evidence="6" id="KW-0407">Ion channel</keyword>
<feature type="transmembrane region" description="Helical" evidence="6">
    <location>
        <begin position="78"/>
        <end position="98"/>
    </location>
</feature>
<dbReference type="InterPro" id="IPR000615">
    <property type="entry name" value="Bestrophin"/>
</dbReference>
<dbReference type="Pfam" id="PF01062">
    <property type="entry name" value="Bestrophin"/>
    <property type="match status" value="1"/>
</dbReference>
<evidence type="ECO:0000313" key="7">
    <source>
        <dbReference type="Proteomes" id="UP000095283"/>
    </source>
</evidence>
<evidence type="ECO:0000313" key="8">
    <source>
        <dbReference type="WBParaSite" id="Hba_21174"/>
    </source>
</evidence>
<comment type="similarity">
    <text evidence="5 6">Belongs to the anion channel-forming bestrophin (TC 1.A.46) family. Calcium-sensitive chloride channel subfamily.</text>
</comment>
<evidence type="ECO:0000256" key="6">
    <source>
        <dbReference type="RuleBase" id="RU363126"/>
    </source>
</evidence>
<evidence type="ECO:0000256" key="5">
    <source>
        <dbReference type="ARBA" id="ARBA00034769"/>
    </source>
</evidence>
<dbReference type="GO" id="GO:0005254">
    <property type="term" value="F:chloride channel activity"/>
    <property type="evidence" value="ECO:0007669"/>
    <property type="project" value="UniProtKB-KW"/>
</dbReference>
<evidence type="ECO:0000256" key="2">
    <source>
        <dbReference type="ARBA" id="ARBA00022692"/>
    </source>
</evidence>
<keyword evidence="3 6" id="KW-1133">Transmembrane helix</keyword>
<keyword evidence="2 6" id="KW-0812">Transmembrane</keyword>
<dbReference type="PANTHER" id="PTHR10736">
    <property type="entry name" value="BESTROPHIN"/>
    <property type="match status" value="1"/>
</dbReference>
<feature type="transmembrane region" description="Helical" evidence="6">
    <location>
        <begin position="36"/>
        <end position="58"/>
    </location>
</feature>
<dbReference type="Proteomes" id="UP000095283">
    <property type="component" value="Unplaced"/>
</dbReference>
<keyword evidence="6" id="KW-0406">Ion transport</keyword>
<proteinExistence type="inferred from homology"/>
<dbReference type="AlphaFoldDB" id="A0A1I7XTV8"/>